<keyword evidence="4" id="KW-1133">Transmembrane helix</keyword>
<dbReference type="Pfam" id="PF25772">
    <property type="entry name" value="HEAT_RRP12_N"/>
    <property type="match status" value="1"/>
</dbReference>
<feature type="region of interest" description="Disordered" evidence="3">
    <location>
        <begin position="1180"/>
        <end position="1242"/>
    </location>
</feature>
<feature type="region of interest" description="Disordered" evidence="3">
    <location>
        <begin position="1261"/>
        <end position="1299"/>
    </location>
</feature>
<dbReference type="Pfam" id="PF08161">
    <property type="entry name" value="RRP12_HEAT"/>
    <property type="match status" value="1"/>
</dbReference>
<name>A0A0X3PBW6_SCHSO</name>
<proteinExistence type="predicted"/>
<gene>
    <name evidence="7" type="ORF">TR140334</name>
</gene>
<comment type="subcellular location">
    <subcellularLocation>
        <location evidence="1">Nucleus</location>
    </subcellularLocation>
</comment>
<dbReference type="InterPro" id="IPR012978">
    <property type="entry name" value="HEAT_RRP12"/>
</dbReference>
<evidence type="ECO:0000259" key="5">
    <source>
        <dbReference type="Pfam" id="PF08161"/>
    </source>
</evidence>
<feature type="region of interest" description="Disordered" evidence="3">
    <location>
        <begin position="1559"/>
        <end position="1591"/>
    </location>
</feature>
<dbReference type="EMBL" id="GEEE01018549">
    <property type="protein sequence ID" value="JAP44676.1"/>
    <property type="molecule type" value="Transcribed_RNA"/>
</dbReference>
<feature type="compositionally biased region" description="Low complexity" evidence="3">
    <location>
        <begin position="1186"/>
        <end position="1195"/>
    </location>
</feature>
<evidence type="ECO:0000256" key="1">
    <source>
        <dbReference type="ARBA" id="ARBA00004123"/>
    </source>
</evidence>
<evidence type="ECO:0000256" key="2">
    <source>
        <dbReference type="ARBA" id="ARBA00023242"/>
    </source>
</evidence>
<feature type="domain" description="RRP12 HEAT" evidence="5">
    <location>
        <begin position="381"/>
        <end position="715"/>
    </location>
</feature>
<accession>A0A0X3PBW6</accession>
<keyword evidence="2" id="KW-0539">Nucleus</keyword>
<feature type="domain" description="RRP12 N-terminal HEAT" evidence="6">
    <location>
        <begin position="37"/>
        <end position="277"/>
    </location>
</feature>
<feature type="compositionally biased region" description="Acidic residues" evidence="3">
    <location>
        <begin position="1328"/>
        <end position="1337"/>
    </location>
</feature>
<dbReference type="GO" id="GO:0005634">
    <property type="term" value="C:nucleus"/>
    <property type="evidence" value="ECO:0007669"/>
    <property type="project" value="UniProtKB-SubCell"/>
</dbReference>
<feature type="region of interest" description="Disordered" evidence="3">
    <location>
        <begin position="1313"/>
        <end position="1366"/>
    </location>
</feature>
<evidence type="ECO:0000256" key="3">
    <source>
        <dbReference type="SAM" id="MobiDB-lite"/>
    </source>
</evidence>
<evidence type="ECO:0000313" key="7">
    <source>
        <dbReference type="EMBL" id="JAP44676.1"/>
    </source>
</evidence>
<keyword evidence="4" id="KW-0472">Membrane</keyword>
<sequence length="1591" mass="173549">MCSSVDTFASWATRVTNCSNPTFDIVINRLWSNPNMQKDVLAVLAGVTKLIQSRNGTESAAEYYAALLSLLNTDSSTKSAEAYLLRLIICKAVPVSLLRKTCSESSKTLTNVLMAALQEDILDISLCKSTLLALGRVLAAQSSDSWSSESVRHTYRIFLQFVDHENPTIRKTCQTAVLEILTSSLSQEGIHHPVCHQTVSHLCTLIRQERNHISTLIRTTDESFGRILRCLNLLKNALPLVPEKDIKIGCECALELTEIPNSLVVKATFECLQAIFSGCAKEDSLPLEMAGKLMSALFTCRPQEPSAVESVALQRETESITCWLHCLRNGVAFLITLILNSATTSPDLTNKVAIEHFEHLVKLTLLLVVNTPIPGLRDIARDILLALFADQLNTLLQHGELLDRRPRLLPELCLTIQSALTLSRREAWPHLLRITSQLFRIWPSALPEFTVFQPDLSLPPEITSLIVHVASVRDALVDGAGANEIGVLGTKNTAQLIDEMDRLLLISLESWGIEFVLKDALPLHCLLDELESGSVELRRSWLLPLLARARPSRPCSLAFFFTTLLPLADRGVAVSKAAAANKFSRKMGASSGGSRKFVPLSAILNSGLILARQIWEVLLTFTRKPPSRWSDLVDSGLGGRLVNGLINSKAVRPIILSALRRLVSFANTDEAIKVMRVGARQMIPSILSLYEEQESTNDQQLKQQLRAALIAFFPLLGSKMLSMPSEMAFQKLKSTGRPIYMEILQLVIPHLAEENIKSLLLGLEVYLTSEKTFPALKKPSYRVLEAVLSSSQPEAEMFVRHNLTSLISLMCKTAPKTSFSDHSTTKPDVLCSNMAELTVSTKPLHKSAKASGITPWKSRLRILRCLLRALTIELSAVEDLPKTTIAPEIEVFINIFLPEVLPQFNHLNNMVRILAGRLLVDMVRACAGLSLADERVTAVFGSRHISSGISDCGTLAVSKLEADDDEDASSYAASHAPTEITSINSAMTIAGMDPALATKVCSALQTVLTRLWPSILELSNDQLKQSSVYATQLIAISKSVIRVLGDTFLRRALLTNLDGQVTSEEDGDVMEQQSPTPAQILAAANTASRTLVSCPNCSLARLGLRLSRLLVAFIGRSVYVSDIVVNIQSLHDSHKHPLRFVVKGLVEKLLRKASVQALQSLMDQSYHKIIRNSAKLQMRRERKRAAATASVTGGSSCKGSKANRDEDVGESDDENGSASRRSGRPVSLRTASVKSFGAASASTVSQARRVHIECLNDILAPSSEEEEDTAQREKAQRTSTKASAGLKPAPEQARRRGLAAELETAASIAGLSRRSRRLMAGGTGDDQSSTEDDDSEESLSQPRRPRVRFADEAALEPPSRKRRNRTVSAGDFSTWLVEDTGTEVLDLAEPEALARHTAVASSADMARRTHAQRQGTLGSAAGSKRARLTSLSCFPERDGRLVIEESTVDKQTEHDDWLLPDDEQTGTPPAAAISAAVAAAVASFEKKKTAKSGLSLPGAIYRSARAQGDMKKPGLPDPFAYVPLGAGVSAAAIVGKRKRKNRMVAANVAERRLLLRSMGAGKLRGTKKAVKTTKGSSKSPRSGKMLKSKRR</sequence>
<dbReference type="InterPro" id="IPR016024">
    <property type="entry name" value="ARM-type_fold"/>
</dbReference>
<organism evidence="7">
    <name type="scientific">Schistocephalus solidus</name>
    <name type="common">Tapeworm</name>
    <dbReference type="NCBI Taxonomy" id="70667"/>
    <lineage>
        <taxon>Eukaryota</taxon>
        <taxon>Metazoa</taxon>
        <taxon>Spiralia</taxon>
        <taxon>Lophotrochozoa</taxon>
        <taxon>Platyhelminthes</taxon>
        <taxon>Cestoda</taxon>
        <taxon>Eucestoda</taxon>
        <taxon>Diphyllobothriidea</taxon>
        <taxon>Diphyllobothriidae</taxon>
        <taxon>Schistocephalus</taxon>
    </lineage>
</organism>
<dbReference type="InterPro" id="IPR052087">
    <property type="entry name" value="RRP12"/>
</dbReference>
<dbReference type="InterPro" id="IPR057860">
    <property type="entry name" value="HEAT_RRP12_N"/>
</dbReference>
<evidence type="ECO:0000256" key="4">
    <source>
        <dbReference type="SAM" id="Phobius"/>
    </source>
</evidence>
<feature type="transmembrane region" description="Helical" evidence="4">
    <location>
        <begin position="1518"/>
        <end position="1535"/>
    </location>
</feature>
<evidence type="ECO:0000259" key="6">
    <source>
        <dbReference type="Pfam" id="PF25772"/>
    </source>
</evidence>
<dbReference type="PANTHER" id="PTHR48287:SF1">
    <property type="entry name" value="ARM REPEAT SUPERFAMILY PROTEIN"/>
    <property type="match status" value="1"/>
</dbReference>
<protein>
    <submittedName>
        <fullName evidence="7">Uncharacterized protein</fullName>
    </submittedName>
</protein>
<dbReference type="SUPFAM" id="SSF48371">
    <property type="entry name" value="ARM repeat"/>
    <property type="match status" value="1"/>
</dbReference>
<reference evidence="7" key="1">
    <citation type="submission" date="2016-01" db="EMBL/GenBank/DDBJ databases">
        <title>Reference transcriptome for the parasite Schistocephalus solidus: insights into the molecular evolution of parasitism.</title>
        <authorList>
            <person name="Hebert F.O."/>
            <person name="Grambauer S."/>
            <person name="Barber I."/>
            <person name="Landry C.R."/>
            <person name="Aubin-Horth N."/>
        </authorList>
    </citation>
    <scope>NUCLEOTIDE SEQUENCE</scope>
</reference>
<keyword evidence="4" id="KW-0812">Transmembrane</keyword>
<dbReference type="PANTHER" id="PTHR48287">
    <property type="entry name" value="ARM REPEAT SUPERFAMILY PROTEIN"/>
    <property type="match status" value="1"/>
</dbReference>